<dbReference type="GO" id="GO:0003824">
    <property type="term" value="F:catalytic activity"/>
    <property type="evidence" value="ECO:0007669"/>
    <property type="project" value="InterPro"/>
</dbReference>
<dbReference type="RefSeq" id="WP_085442308.1">
    <property type="nucleotide sequence ID" value="NZ_LVJN01000019.1"/>
</dbReference>
<dbReference type="GO" id="GO:0051536">
    <property type="term" value="F:iron-sulfur cluster binding"/>
    <property type="evidence" value="ECO:0007669"/>
    <property type="project" value="UniProtKB-KW"/>
</dbReference>
<dbReference type="CDD" id="cd01335">
    <property type="entry name" value="Radical_SAM"/>
    <property type="match status" value="1"/>
</dbReference>
<evidence type="ECO:0000256" key="3">
    <source>
        <dbReference type="ARBA" id="ARBA00022723"/>
    </source>
</evidence>
<proteinExistence type="predicted"/>
<dbReference type="InterPro" id="IPR007197">
    <property type="entry name" value="rSAM"/>
</dbReference>
<reference evidence="7 8" key="1">
    <citation type="journal article" date="2016" name="BMC Genomics">
        <title>Combined genomic and structural analyses of a cultured magnetotactic bacterium reveals its niche adaptation to a dynamic environment.</title>
        <authorList>
            <person name="Araujo A.C."/>
            <person name="Morillo V."/>
            <person name="Cypriano J."/>
            <person name="Teixeira L.C."/>
            <person name="Leao P."/>
            <person name="Lyra S."/>
            <person name="Almeida L.G."/>
            <person name="Bazylinski D.A."/>
            <person name="Vasconcellos A.T."/>
            <person name="Abreu F."/>
            <person name="Lins U."/>
        </authorList>
    </citation>
    <scope>NUCLEOTIDE SEQUENCE [LARGE SCALE GENOMIC DNA]</scope>
    <source>
        <strain evidence="7 8">IT-1</strain>
    </source>
</reference>
<dbReference type="InterPro" id="IPR013785">
    <property type="entry name" value="Aldolase_TIM"/>
</dbReference>
<dbReference type="PROSITE" id="PS51918">
    <property type="entry name" value="RADICAL_SAM"/>
    <property type="match status" value="1"/>
</dbReference>
<accession>A0A1Y2K768</accession>
<dbReference type="SUPFAM" id="SSF102114">
    <property type="entry name" value="Radical SAM enzymes"/>
    <property type="match status" value="1"/>
</dbReference>
<evidence type="ECO:0000313" key="7">
    <source>
        <dbReference type="EMBL" id="OSM04202.1"/>
    </source>
</evidence>
<dbReference type="EMBL" id="LVJN01000019">
    <property type="protein sequence ID" value="OSM04202.1"/>
    <property type="molecule type" value="Genomic_DNA"/>
</dbReference>
<name>A0A1Y2K768_9PROT</name>
<dbReference type="Gene3D" id="3.20.20.70">
    <property type="entry name" value="Aldolase class I"/>
    <property type="match status" value="1"/>
</dbReference>
<dbReference type="STRING" id="1434232.MAIT1_04060"/>
<dbReference type="InterPro" id="IPR058240">
    <property type="entry name" value="rSAM_sf"/>
</dbReference>
<organism evidence="7 8">
    <name type="scientific">Magnetofaba australis IT-1</name>
    <dbReference type="NCBI Taxonomy" id="1434232"/>
    <lineage>
        <taxon>Bacteria</taxon>
        <taxon>Pseudomonadati</taxon>
        <taxon>Pseudomonadota</taxon>
        <taxon>Magnetococcia</taxon>
        <taxon>Magnetococcales</taxon>
        <taxon>Magnetococcaceae</taxon>
        <taxon>Magnetofaba</taxon>
    </lineage>
</organism>
<keyword evidence="5" id="KW-0411">Iron-sulfur</keyword>
<sequence>MALDSTPYVYYGQTTALCETCLQLIPAKILFEDDAVYHLKRCPEHGAQKTRVAADIDFFHQSKQLIKPGDKPLTRQTEIVHGCPHDCGLCPDHEQHSCVALIEINDACAWNCPVCFADASPSKRTHLPLAQVEAMIDALIDSEGEPDVVQITGGEPTEHPNILEILRLAKRKPIRHLMLNTNGARIAGDADFVAQLAELRPGFEVYLQFDAVSPAAVAALRGSDVTDVRQRALENLEHAGISTTLVATVKNGVNSDELGAIIDHALSWRCVRGVTFQPIQDAGRNPNFDKQRDRMLLGDIRNGIAQQSRHFEKADIIPLPCNPEGIAIAYGLRNGDELVPVTRMIPLQELVAAAPNSISFEKNAELRARLMQTCSLSSEELNAAERMESLLCCLPRIPAPENLGYADIFRIAIVQFLDRYNFCLGAVKRSCIHFVTPDLKIVPFDTYNLFHRQPLTPGNA</sequence>
<dbReference type="OrthoDB" id="9792276at2"/>
<evidence type="ECO:0000256" key="1">
    <source>
        <dbReference type="ARBA" id="ARBA00001966"/>
    </source>
</evidence>
<dbReference type="PANTHER" id="PTHR43306">
    <property type="entry name" value="7,8-DIHYDRO-6-HYDROXYMETHYLPTERIN DIMETHYLTRANSFERASE"/>
    <property type="match status" value="1"/>
</dbReference>
<dbReference type="InterPro" id="IPR056488">
    <property type="entry name" value="Zn_ribbon_HMPTM"/>
</dbReference>
<dbReference type="Pfam" id="PF04055">
    <property type="entry name" value="Radical_SAM"/>
    <property type="match status" value="1"/>
</dbReference>
<dbReference type="InterPro" id="IPR034474">
    <property type="entry name" value="Methyltransferase_Class_D"/>
</dbReference>
<dbReference type="SFLD" id="SFLDG01100">
    <property type="entry name" value="methyltransferase_(Class_D)"/>
    <property type="match status" value="1"/>
</dbReference>
<dbReference type="Proteomes" id="UP000194003">
    <property type="component" value="Unassembled WGS sequence"/>
</dbReference>
<keyword evidence="8" id="KW-1185">Reference proteome</keyword>
<evidence type="ECO:0000256" key="5">
    <source>
        <dbReference type="ARBA" id="ARBA00023014"/>
    </source>
</evidence>
<dbReference type="AlphaFoldDB" id="A0A1Y2K768"/>
<feature type="domain" description="Radical SAM core" evidence="6">
    <location>
        <begin position="94"/>
        <end position="307"/>
    </location>
</feature>
<comment type="cofactor">
    <cofactor evidence="1">
        <name>[4Fe-4S] cluster</name>
        <dbReference type="ChEBI" id="CHEBI:49883"/>
    </cofactor>
</comment>
<dbReference type="PANTHER" id="PTHR43306:SF1">
    <property type="entry name" value="7,8-DIHYDRO-6-HYDROXYMETHYLPTERIN DIMETHYLTRANSFERASE"/>
    <property type="match status" value="1"/>
</dbReference>
<dbReference type="GO" id="GO:0046872">
    <property type="term" value="F:metal ion binding"/>
    <property type="evidence" value="ECO:0007669"/>
    <property type="project" value="UniProtKB-KW"/>
</dbReference>
<keyword evidence="3" id="KW-0479">Metal-binding</keyword>
<dbReference type="SFLD" id="SFLDG01067">
    <property type="entry name" value="SPASM/twitch_domain_containing"/>
    <property type="match status" value="1"/>
</dbReference>
<evidence type="ECO:0000259" key="6">
    <source>
        <dbReference type="PROSITE" id="PS51918"/>
    </source>
</evidence>
<dbReference type="SFLD" id="SFLDS00029">
    <property type="entry name" value="Radical_SAM"/>
    <property type="match status" value="1"/>
</dbReference>
<gene>
    <name evidence="7" type="ORF">MAIT1_04060</name>
</gene>
<keyword evidence="2" id="KW-0949">S-adenosyl-L-methionine</keyword>
<keyword evidence="4" id="KW-0408">Iron</keyword>
<comment type="caution">
    <text evidence="7">The sequence shown here is derived from an EMBL/GenBank/DDBJ whole genome shotgun (WGS) entry which is preliminary data.</text>
</comment>
<evidence type="ECO:0000256" key="4">
    <source>
        <dbReference type="ARBA" id="ARBA00023004"/>
    </source>
</evidence>
<protein>
    <submittedName>
        <fullName evidence="7">Putative radical SAM superfamily protein</fullName>
    </submittedName>
</protein>
<evidence type="ECO:0000313" key="8">
    <source>
        <dbReference type="Proteomes" id="UP000194003"/>
    </source>
</evidence>
<evidence type="ECO:0000256" key="2">
    <source>
        <dbReference type="ARBA" id="ARBA00022691"/>
    </source>
</evidence>
<dbReference type="Pfam" id="PF23545">
    <property type="entry name" value="Zn_ribbon_HMPTM"/>
    <property type="match status" value="1"/>
</dbReference>